<evidence type="ECO:0000256" key="1">
    <source>
        <dbReference type="SAM" id="Phobius"/>
    </source>
</evidence>
<organism evidence="2">
    <name type="scientific">Anguilla anguilla</name>
    <name type="common">European freshwater eel</name>
    <name type="synonym">Muraena anguilla</name>
    <dbReference type="NCBI Taxonomy" id="7936"/>
    <lineage>
        <taxon>Eukaryota</taxon>
        <taxon>Metazoa</taxon>
        <taxon>Chordata</taxon>
        <taxon>Craniata</taxon>
        <taxon>Vertebrata</taxon>
        <taxon>Euteleostomi</taxon>
        <taxon>Actinopterygii</taxon>
        <taxon>Neopterygii</taxon>
        <taxon>Teleostei</taxon>
        <taxon>Anguilliformes</taxon>
        <taxon>Anguillidae</taxon>
        <taxon>Anguilla</taxon>
    </lineage>
</organism>
<evidence type="ECO:0000313" key="2">
    <source>
        <dbReference type="EMBL" id="JAH33072.1"/>
    </source>
</evidence>
<proteinExistence type="predicted"/>
<reference evidence="2" key="1">
    <citation type="submission" date="2014-11" db="EMBL/GenBank/DDBJ databases">
        <authorList>
            <person name="Amaro Gonzalez C."/>
        </authorList>
    </citation>
    <scope>NUCLEOTIDE SEQUENCE</scope>
</reference>
<name>A0A0E9RW33_ANGAN</name>
<feature type="transmembrane region" description="Helical" evidence="1">
    <location>
        <begin position="12"/>
        <end position="35"/>
    </location>
</feature>
<accession>A0A0E9RW33</accession>
<dbReference type="AlphaFoldDB" id="A0A0E9RW33"/>
<dbReference type="EMBL" id="GBXM01075505">
    <property type="protein sequence ID" value="JAH33072.1"/>
    <property type="molecule type" value="Transcribed_RNA"/>
</dbReference>
<reference evidence="2" key="2">
    <citation type="journal article" date="2015" name="Fish Shellfish Immunol.">
        <title>Early steps in the European eel (Anguilla anguilla)-Vibrio vulnificus interaction in the gills: Role of the RtxA13 toxin.</title>
        <authorList>
            <person name="Callol A."/>
            <person name="Pajuelo D."/>
            <person name="Ebbesson L."/>
            <person name="Teles M."/>
            <person name="MacKenzie S."/>
            <person name="Amaro C."/>
        </authorList>
    </citation>
    <scope>NUCLEOTIDE SEQUENCE</scope>
</reference>
<dbReference type="PROSITE" id="PS51257">
    <property type="entry name" value="PROKAR_LIPOPROTEIN"/>
    <property type="match status" value="1"/>
</dbReference>
<sequence length="58" mass="6947">MKGDKHRYFIIIINTGYVFILALLIIGCLSCYWLKNEHDYAVFTLLFYRLLQSYQNPL</sequence>
<keyword evidence="1" id="KW-1133">Transmembrane helix</keyword>
<protein>
    <submittedName>
        <fullName evidence="2">Uncharacterized protein</fullName>
    </submittedName>
</protein>
<keyword evidence="1" id="KW-0812">Transmembrane</keyword>
<keyword evidence="1" id="KW-0472">Membrane</keyword>